<dbReference type="EMBL" id="LR877145">
    <property type="protein sequence ID" value="CAD2212991.1"/>
    <property type="molecule type" value="Genomic_DNA"/>
</dbReference>
<accession>A0A7G2C1A8</accession>
<name>A0A7G2C1A8_9TRYP</name>
<dbReference type="Proteomes" id="UP000515908">
    <property type="component" value="Chromosome 01"/>
</dbReference>
<keyword evidence="2" id="KW-1185">Reference proteome</keyword>
<organism evidence="1 2">
    <name type="scientific">Angomonas deanei</name>
    <dbReference type="NCBI Taxonomy" id="59799"/>
    <lineage>
        <taxon>Eukaryota</taxon>
        <taxon>Discoba</taxon>
        <taxon>Euglenozoa</taxon>
        <taxon>Kinetoplastea</taxon>
        <taxon>Metakinetoplastina</taxon>
        <taxon>Trypanosomatida</taxon>
        <taxon>Trypanosomatidae</taxon>
        <taxon>Strigomonadinae</taxon>
        <taxon>Angomonas</taxon>
    </lineage>
</organism>
<gene>
    <name evidence="1" type="ORF">ADEAN_000042700</name>
</gene>
<evidence type="ECO:0000313" key="2">
    <source>
        <dbReference type="Proteomes" id="UP000515908"/>
    </source>
</evidence>
<evidence type="ECO:0000313" key="1">
    <source>
        <dbReference type="EMBL" id="CAD2212991.1"/>
    </source>
</evidence>
<reference evidence="1 2" key="1">
    <citation type="submission" date="2020-08" db="EMBL/GenBank/DDBJ databases">
        <authorList>
            <person name="Newling K."/>
            <person name="Davey J."/>
            <person name="Forrester S."/>
        </authorList>
    </citation>
    <scope>NUCLEOTIDE SEQUENCE [LARGE SCALE GENOMIC DNA]</scope>
    <source>
        <strain evidence="2">Crithidia deanei Carvalho (ATCC PRA-265)</strain>
    </source>
</reference>
<protein>
    <submittedName>
        <fullName evidence="1">Uncharacterized protein</fullName>
    </submittedName>
</protein>
<proteinExistence type="predicted"/>
<sequence length="124" mass="14323">MSETVELPVVSIRRAANRIDATYLGTIAIALFPPAYESYPSPVRFSSNSVNDFDRDYVRYYEKRIFSFLKHYDANSLLNYHSTVYDEMVAKGGWKTGLPQYMMDLEEKWGPEKETFGPPPPLQQ</sequence>
<dbReference type="AlphaFoldDB" id="A0A7G2C1A8"/>
<dbReference type="VEuPathDB" id="TriTrypDB:ADEAN_000042700"/>